<keyword evidence="3" id="KW-0460">Magnesium</keyword>
<feature type="binding site" evidence="3">
    <location>
        <position position="340"/>
    </location>
    <ligand>
        <name>CTP</name>
        <dbReference type="ChEBI" id="CHEBI:37563"/>
    </ligand>
</feature>
<keyword evidence="3 4" id="KW-0288">FMN</keyword>
<evidence type="ECO:0000259" key="6">
    <source>
        <dbReference type="Pfam" id="PF04127"/>
    </source>
</evidence>
<comment type="similarity">
    <text evidence="3 4">In the C-terminal section; belongs to the PPC synthetase family.</text>
</comment>
<feature type="active site" description="Proton donor" evidence="3">
    <location>
        <position position="160"/>
    </location>
</feature>
<feature type="domain" description="Flavoprotein" evidence="5">
    <location>
        <begin position="7"/>
        <end position="179"/>
    </location>
</feature>
<dbReference type="EMBL" id="QNRQ01000003">
    <property type="protein sequence ID" value="RBP40866.1"/>
    <property type="molecule type" value="Genomic_DNA"/>
</dbReference>
<comment type="function">
    <text evidence="4">Catalyzes two steps in the biosynthesis of coenzyme A. In the first step cysteine is conjugated to 4'-phosphopantothenate to form 4-phosphopantothenoylcysteine, in the latter compound is decarboxylated to form 4'-phosphopantotheine.</text>
</comment>
<evidence type="ECO:0000259" key="5">
    <source>
        <dbReference type="Pfam" id="PF02441"/>
    </source>
</evidence>
<feature type="region of interest" description="Phosphopantothenoylcysteine decarboxylase" evidence="3">
    <location>
        <begin position="1"/>
        <end position="191"/>
    </location>
</feature>
<keyword evidence="3" id="KW-0479">Metal-binding</keyword>
<feature type="region of interest" description="Phosphopantothenate--cysteine ligase" evidence="3">
    <location>
        <begin position="192"/>
        <end position="408"/>
    </location>
</feature>
<comment type="catalytic activity">
    <reaction evidence="3 4">
        <text>(R)-4'-phosphopantothenate + L-cysteine + CTP = N-[(R)-4-phosphopantothenoyl]-L-cysteine + CMP + diphosphate + H(+)</text>
        <dbReference type="Rhea" id="RHEA:19397"/>
        <dbReference type="ChEBI" id="CHEBI:10986"/>
        <dbReference type="ChEBI" id="CHEBI:15378"/>
        <dbReference type="ChEBI" id="CHEBI:33019"/>
        <dbReference type="ChEBI" id="CHEBI:35235"/>
        <dbReference type="ChEBI" id="CHEBI:37563"/>
        <dbReference type="ChEBI" id="CHEBI:59458"/>
        <dbReference type="ChEBI" id="CHEBI:60377"/>
        <dbReference type="EC" id="6.3.2.5"/>
    </reaction>
</comment>
<keyword evidence="3 4" id="KW-0285">Flavoprotein</keyword>
<dbReference type="EC" id="4.1.1.36" evidence="3"/>
<dbReference type="GO" id="GO:0071513">
    <property type="term" value="C:phosphopantothenoylcysteine decarboxylase complex"/>
    <property type="evidence" value="ECO:0007669"/>
    <property type="project" value="TreeGrafter"/>
</dbReference>
<dbReference type="HAMAP" id="MF_02225">
    <property type="entry name" value="CoaBC"/>
    <property type="match status" value="1"/>
</dbReference>
<dbReference type="GO" id="GO:0046872">
    <property type="term" value="F:metal ion binding"/>
    <property type="evidence" value="ECO:0007669"/>
    <property type="project" value="UniProtKB-KW"/>
</dbReference>
<keyword evidence="8" id="KW-1185">Reference proteome</keyword>
<dbReference type="PANTHER" id="PTHR14359">
    <property type="entry name" value="HOMO-OLIGOMERIC FLAVIN CONTAINING CYS DECARBOXYLASE FAMILY"/>
    <property type="match status" value="1"/>
</dbReference>
<feature type="binding site" evidence="3">
    <location>
        <position position="290"/>
    </location>
    <ligand>
        <name>CTP</name>
        <dbReference type="ChEBI" id="CHEBI:37563"/>
    </ligand>
</feature>
<dbReference type="SUPFAM" id="SSF102645">
    <property type="entry name" value="CoaB-like"/>
    <property type="match status" value="1"/>
</dbReference>
<dbReference type="Gene3D" id="3.40.50.1950">
    <property type="entry name" value="Flavin prenyltransferase-like"/>
    <property type="match status" value="1"/>
</dbReference>
<comment type="caution">
    <text evidence="7">The sequence shown here is derived from an EMBL/GenBank/DDBJ whole genome shotgun (WGS) entry which is preliminary data.</text>
</comment>
<dbReference type="EC" id="6.3.2.5" evidence="3"/>
<proteinExistence type="inferred from homology"/>
<keyword evidence="2 3" id="KW-0456">Lyase</keyword>
<evidence type="ECO:0000313" key="7">
    <source>
        <dbReference type="EMBL" id="RBP40866.1"/>
    </source>
</evidence>
<dbReference type="GO" id="GO:0004632">
    <property type="term" value="F:phosphopantothenate--cysteine ligase activity"/>
    <property type="evidence" value="ECO:0007669"/>
    <property type="project" value="UniProtKB-UniRule"/>
</dbReference>
<reference evidence="7 8" key="1">
    <citation type="submission" date="2018-06" db="EMBL/GenBank/DDBJ databases">
        <title>Genomic Encyclopedia of Type Strains, Phase IV (KMG-IV): sequencing the most valuable type-strain genomes for metagenomic binning, comparative biology and taxonomic classification.</title>
        <authorList>
            <person name="Goeker M."/>
        </authorList>
    </citation>
    <scope>NUCLEOTIDE SEQUENCE [LARGE SCALE GENOMIC DNA]</scope>
    <source>
        <strain evidence="7 8">DSM 25520</strain>
    </source>
</reference>
<evidence type="ECO:0000256" key="4">
    <source>
        <dbReference type="RuleBase" id="RU364078"/>
    </source>
</evidence>
<protein>
    <recommendedName>
        <fullName evidence="3">Coenzyme A biosynthesis bifunctional protein CoaBC</fullName>
    </recommendedName>
    <alternativeName>
        <fullName evidence="3">DNA/pantothenate metabolism flavoprotein</fullName>
    </alternativeName>
    <alternativeName>
        <fullName evidence="3">Phosphopantothenoylcysteine synthetase/decarboxylase</fullName>
        <shortName evidence="3">PPCS-PPCDC</shortName>
    </alternativeName>
    <domain>
        <recommendedName>
            <fullName evidence="3">Phosphopantothenoylcysteine decarboxylase</fullName>
            <shortName evidence="3">PPC decarboxylase</shortName>
            <shortName evidence="3">PPC-DC</shortName>
            <ecNumber evidence="3">4.1.1.36</ecNumber>
        </recommendedName>
        <alternativeName>
            <fullName evidence="3">CoaC</fullName>
        </alternativeName>
    </domain>
    <domain>
        <recommendedName>
            <fullName evidence="3">Phosphopantothenate--cysteine ligase</fullName>
            <ecNumber evidence="3">6.3.2.5</ecNumber>
        </recommendedName>
        <alternativeName>
            <fullName evidence="3">CoaB</fullName>
        </alternativeName>
        <alternativeName>
            <fullName evidence="3">Phosphopantothenoylcysteine synthetase</fullName>
            <shortName evidence="3">PPC synthetase</shortName>
            <shortName evidence="3">PPC-S</shortName>
        </alternativeName>
    </domain>
</protein>
<evidence type="ECO:0000256" key="2">
    <source>
        <dbReference type="ARBA" id="ARBA00023239"/>
    </source>
</evidence>
<dbReference type="GO" id="GO:0015941">
    <property type="term" value="P:pantothenate catabolic process"/>
    <property type="evidence" value="ECO:0007669"/>
    <property type="project" value="InterPro"/>
</dbReference>
<dbReference type="SUPFAM" id="SSF52507">
    <property type="entry name" value="Homo-oligomeric flavin-containing Cys decarboxylases, HFCD"/>
    <property type="match status" value="1"/>
</dbReference>
<dbReference type="PANTHER" id="PTHR14359:SF6">
    <property type="entry name" value="PHOSPHOPANTOTHENOYLCYSTEINE DECARBOXYLASE"/>
    <property type="match status" value="1"/>
</dbReference>
<comment type="catalytic activity">
    <reaction evidence="3 4">
        <text>N-[(R)-4-phosphopantothenoyl]-L-cysteine + H(+) = (R)-4'-phosphopantetheine + CO2</text>
        <dbReference type="Rhea" id="RHEA:16793"/>
        <dbReference type="ChEBI" id="CHEBI:15378"/>
        <dbReference type="ChEBI" id="CHEBI:16526"/>
        <dbReference type="ChEBI" id="CHEBI:59458"/>
        <dbReference type="ChEBI" id="CHEBI:61723"/>
        <dbReference type="EC" id="4.1.1.36"/>
    </reaction>
</comment>
<keyword evidence="3 4" id="KW-0436">Ligase</keyword>
<dbReference type="AlphaFoldDB" id="A0A366HEE6"/>
<comment type="cofactor">
    <cofactor evidence="3">
        <name>Mg(2+)</name>
        <dbReference type="ChEBI" id="CHEBI:18420"/>
    </cofactor>
</comment>
<dbReference type="NCBIfam" id="TIGR00521">
    <property type="entry name" value="coaBC_dfp"/>
    <property type="match status" value="1"/>
</dbReference>
<comment type="pathway">
    <text evidence="3 4">Cofactor biosynthesis; coenzyme A biosynthesis; CoA from (R)-pantothenate: step 2/5.</text>
</comment>
<dbReference type="Gene3D" id="3.40.50.10300">
    <property type="entry name" value="CoaB-like"/>
    <property type="match status" value="1"/>
</dbReference>
<dbReference type="RefSeq" id="WP_113932630.1">
    <property type="nucleotide sequence ID" value="NZ_JACCEU010000004.1"/>
</dbReference>
<feature type="domain" description="DNA/pantothenate metabolism flavoprotein C-terminal" evidence="6">
    <location>
        <begin position="187"/>
        <end position="394"/>
    </location>
</feature>
<feature type="binding site" evidence="3">
    <location>
        <begin position="308"/>
        <end position="311"/>
    </location>
    <ligand>
        <name>CTP</name>
        <dbReference type="ChEBI" id="CHEBI:37563"/>
    </ligand>
</feature>
<feature type="binding site" evidence="3">
    <location>
        <position position="326"/>
    </location>
    <ligand>
        <name>CTP</name>
        <dbReference type="ChEBI" id="CHEBI:37563"/>
    </ligand>
</feature>
<feature type="binding site" evidence="3">
    <location>
        <position position="344"/>
    </location>
    <ligand>
        <name>CTP</name>
        <dbReference type="ChEBI" id="CHEBI:37563"/>
    </ligand>
</feature>
<dbReference type="Proteomes" id="UP000253628">
    <property type="component" value="Unassembled WGS sequence"/>
</dbReference>
<keyword evidence="3" id="KW-0511">Multifunctional enzyme</keyword>
<gene>
    <name evidence="3" type="primary">coaBC</name>
    <name evidence="7" type="ORF">DFR37_103208</name>
</gene>
<dbReference type="Pfam" id="PF04127">
    <property type="entry name" value="DFP"/>
    <property type="match status" value="1"/>
</dbReference>
<comment type="function">
    <text evidence="3">Catalyzes two sequential steps in the biosynthesis of coenzyme A. In the first step cysteine is conjugated to 4'-phosphopantothenate to form 4-phosphopantothenoylcysteine. In the second step the latter compound is decarboxylated to form 4'-phosphopantotheine.</text>
</comment>
<comment type="pathway">
    <text evidence="3 4">Cofactor biosynthesis; coenzyme A biosynthesis; CoA from (R)-pantothenate: step 3/5.</text>
</comment>
<dbReference type="GO" id="GO:0010181">
    <property type="term" value="F:FMN binding"/>
    <property type="evidence" value="ECO:0007669"/>
    <property type="project" value="UniProtKB-UniRule"/>
</dbReference>
<organism evidence="7 8">
    <name type="scientific">Eoetvoesiella caeni</name>
    <dbReference type="NCBI Taxonomy" id="645616"/>
    <lineage>
        <taxon>Bacteria</taxon>
        <taxon>Pseudomonadati</taxon>
        <taxon>Pseudomonadota</taxon>
        <taxon>Betaproteobacteria</taxon>
        <taxon>Burkholderiales</taxon>
        <taxon>Alcaligenaceae</taxon>
        <taxon>Eoetvoesiella</taxon>
    </lineage>
</organism>
<dbReference type="PROSITE" id="PS51257">
    <property type="entry name" value="PROKAR_LIPOPROTEIN"/>
    <property type="match status" value="1"/>
</dbReference>
<accession>A0A366HEE6</accession>
<evidence type="ECO:0000313" key="8">
    <source>
        <dbReference type="Proteomes" id="UP000253628"/>
    </source>
</evidence>
<sequence>MPDLDNKRYVIGMTGGIACYKIAELVRRMLDHGAIVDVVMTEAATHFITPTTMQALSGRPVYLDPWDTRVPNSMAHINLTRGAEAIVVAPASTDFIAKLAHGLADDLLSTLCVAKGGCPLLVAPAMNREMWMHPATQRNVAQIKADGATILGPGVGDQACGEIGSGRMLEPHELLAEIIGFAQPKVLAGKTALVSAGPTSEPIDPVRVITNRSSGKTGYAIARALREAGAQVVLVSGPTALETPYGVTRINVESAREMHGAIMQQAATADIFVSVAAVADWHIANASSNKLKKNAVGEPPELQFAQNPDILAEVAQLASGPWCVGFAAETENLHEHAEAKRRRKGVPLLVGNLAQHSMNADDTTFILFDDDGAHPLPALPKLQAARQLVQAIATRLPRKPIPGRDAPA</sequence>
<comment type="similarity">
    <text evidence="3 4">In the N-terminal section; belongs to the HFCD (homo-oligomeric flavin containing Cys decarboxylase) superfamily.</text>
</comment>
<keyword evidence="1 3" id="KW-0210">Decarboxylase</keyword>
<comment type="caution">
    <text evidence="3">Lacks conserved residue(s) required for the propagation of feature annotation.</text>
</comment>
<dbReference type="GO" id="GO:0015937">
    <property type="term" value="P:coenzyme A biosynthetic process"/>
    <property type="evidence" value="ECO:0007669"/>
    <property type="project" value="UniProtKB-UniRule"/>
</dbReference>
<dbReference type="InterPro" id="IPR036551">
    <property type="entry name" value="Flavin_trans-like"/>
</dbReference>
<evidence type="ECO:0000256" key="1">
    <source>
        <dbReference type="ARBA" id="ARBA00022793"/>
    </source>
</evidence>
<comment type="cofactor">
    <cofactor evidence="3">
        <name>FMN</name>
        <dbReference type="ChEBI" id="CHEBI:58210"/>
    </cofactor>
    <text evidence="3">Binds 1 FMN per subunit.</text>
</comment>
<name>A0A366HEE6_9BURK</name>
<evidence type="ECO:0000256" key="3">
    <source>
        <dbReference type="HAMAP-Rule" id="MF_02225"/>
    </source>
</evidence>
<feature type="binding site" evidence="3">
    <location>
        <position position="280"/>
    </location>
    <ligand>
        <name>CTP</name>
        <dbReference type="ChEBI" id="CHEBI:37563"/>
    </ligand>
</feature>
<dbReference type="InterPro" id="IPR005252">
    <property type="entry name" value="CoaBC"/>
</dbReference>
<dbReference type="InterPro" id="IPR035929">
    <property type="entry name" value="CoaB-like_sf"/>
</dbReference>
<dbReference type="GO" id="GO:0004633">
    <property type="term" value="F:phosphopantothenoylcysteine decarboxylase activity"/>
    <property type="evidence" value="ECO:0007669"/>
    <property type="project" value="UniProtKB-UniRule"/>
</dbReference>
<dbReference type="InterPro" id="IPR003382">
    <property type="entry name" value="Flavoprotein"/>
</dbReference>
<dbReference type="UniPathway" id="UPA00241">
    <property type="reaction ID" value="UER00353"/>
</dbReference>
<dbReference type="OrthoDB" id="9802554at2"/>
<dbReference type="Pfam" id="PF02441">
    <property type="entry name" value="Flavoprotein"/>
    <property type="match status" value="1"/>
</dbReference>
<dbReference type="InterPro" id="IPR007085">
    <property type="entry name" value="DNA/pantothenate-metab_flavo_C"/>
</dbReference>